<reference evidence="1 2" key="1">
    <citation type="journal article" date="2016" name="Mol. Biol. Evol.">
        <title>Comparative Genomics of Early-Diverging Mushroom-Forming Fungi Provides Insights into the Origins of Lignocellulose Decay Capabilities.</title>
        <authorList>
            <person name="Nagy L.G."/>
            <person name="Riley R."/>
            <person name="Tritt A."/>
            <person name="Adam C."/>
            <person name="Daum C."/>
            <person name="Floudas D."/>
            <person name="Sun H."/>
            <person name="Yadav J.S."/>
            <person name="Pangilinan J."/>
            <person name="Larsson K.H."/>
            <person name="Matsuura K."/>
            <person name="Barry K."/>
            <person name="Labutti K."/>
            <person name="Kuo R."/>
            <person name="Ohm R.A."/>
            <person name="Bhattacharya S.S."/>
            <person name="Shirouzu T."/>
            <person name="Yoshinaga Y."/>
            <person name="Martin F.M."/>
            <person name="Grigoriev I.V."/>
            <person name="Hibbett D.S."/>
        </authorList>
    </citation>
    <scope>NUCLEOTIDE SEQUENCE [LARGE SCALE GENOMIC DNA]</scope>
    <source>
        <strain evidence="1 2">HHB10207 ss-3</strain>
    </source>
</reference>
<evidence type="ECO:0000313" key="1">
    <source>
        <dbReference type="EMBL" id="KZT33327.1"/>
    </source>
</evidence>
<proteinExistence type="predicted"/>
<protein>
    <submittedName>
        <fullName evidence="1">Uncharacterized protein</fullName>
    </submittedName>
</protein>
<dbReference type="AlphaFoldDB" id="A0A165YK19"/>
<organism evidence="1 2">
    <name type="scientific">Sistotremastrum suecicum HHB10207 ss-3</name>
    <dbReference type="NCBI Taxonomy" id="1314776"/>
    <lineage>
        <taxon>Eukaryota</taxon>
        <taxon>Fungi</taxon>
        <taxon>Dikarya</taxon>
        <taxon>Basidiomycota</taxon>
        <taxon>Agaricomycotina</taxon>
        <taxon>Agaricomycetes</taxon>
        <taxon>Sistotremastrales</taxon>
        <taxon>Sistotremastraceae</taxon>
        <taxon>Sistotremastrum</taxon>
    </lineage>
</organism>
<dbReference type="Proteomes" id="UP000076798">
    <property type="component" value="Unassembled WGS sequence"/>
</dbReference>
<keyword evidence="2" id="KW-1185">Reference proteome</keyword>
<dbReference type="EMBL" id="KV428249">
    <property type="protein sequence ID" value="KZT33327.1"/>
    <property type="molecule type" value="Genomic_DNA"/>
</dbReference>
<gene>
    <name evidence="1" type="ORF">SISSUDRAFT_423238</name>
</gene>
<name>A0A165YK19_9AGAM</name>
<evidence type="ECO:0000313" key="2">
    <source>
        <dbReference type="Proteomes" id="UP000076798"/>
    </source>
</evidence>
<sequence>MTFQAGWLSAASIIPSDPAAGLEIILSHAEGDNIFPSGLLKDELLDPTNFTESFLDPSVSTNEFIIRRFCSTYPIENWALDII</sequence>
<accession>A0A165YK19</accession>